<keyword evidence="2" id="KW-0479">Metal-binding</keyword>
<evidence type="ECO:0000256" key="3">
    <source>
        <dbReference type="ARBA" id="ARBA00022964"/>
    </source>
</evidence>
<organism evidence="8 9">
    <name type="scientific">Vanrija pseudolonga</name>
    <dbReference type="NCBI Taxonomy" id="143232"/>
    <lineage>
        <taxon>Eukaryota</taxon>
        <taxon>Fungi</taxon>
        <taxon>Dikarya</taxon>
        <taxon>Basidiomycota</taxon>
        <taxon>Agaricomycotina</taxon>
        <taxon>Tremellomycetes</taxon>
        <taxon>Trichosporonales</taxon>
        <taxon>Trichosporonaceae</taxon>
        <taxon>Vanrija</taxon>
    </lineage>
</organism>
<keyword evidence="9" id="KW-1185">Reference proteome</keyword>
<dbReference type="InterPro" id="IPR003819">
    <property type="entry name" value="TauD/TfdA-like"/>
</dbReference>
<evidence type="ECO:0000313" key="8">
    <source>
        <dbReference type="EMBL" id="WOO77013.1"/>
    </source>
</evidence>
<dbReference type="Pfam" id="PF02668">
    <property type="entry name" value="TauD"/>
    <property type="match status" value="1"/>
</dbReference>
<evidence type="ECO:0000256" key="1">
    <source>
        <dbReference type="ARBA" id="ARBA00005896"/>
    </source>
</evidence>
<protein>
    <submittedName>
        <fullName evidence="8">Alpha-ketoglutarate-dependent sulfonate dioxygenase</fullName>
    </submittedName>
</protein>
<dbReference type="RefSeq" id="XP_062623045.1">
    <property type="nucleotide sequence ID" value="XM_062767061.1"/>
</dbReference>
<feature type="region of interest" description="Disordered" evidence="6">
    <location>
        <begin position="377"/>
        <end position="398"/>
    </location>
</feature>
<dbReference type="SUPFAM" id="SSF51197">
    <property type="entry name" value="Clavaminate synthase-like"/>
    <property type="match status" value="1"/>
</dbReference>
<keyword evidence="5" id="KW-0408">Iron</keyword>
<evidence type="ECO:0000313" key="9">
    <source>
        <dbReference type="Proteomes" id="UP000827549"/>
    </source>
</evidence>
<keyword evidence="4" id="KW-0560">Oxidoreductase</keyword>
<dbReference type="Gene3D" id="3.60.130.10">
    <property type="entry name" value="Clavaminate synthase-like"/>
    <property type="match status" value="1"/>
</dbReference>
<evidence type="ECO:0000256" key="6">
    <source>
        <dbReference type="SAM" id="MobiDB-lite"/>
    </source>
</evidence>
<name>A0AAF0XZI1_9TREE</name>
<dbReference type="PANTHER" id="PTHR30468">
    <property type="entry name" value="ALPHA-KETOGLUTARATE-DEPENDENT SULFONATE DIOXYGENASE"/>
    <property type="match status" value="1"/>
</dbReference>
<feature type="domain" description="TauD/TfdA-like" evidence="7">
    <location>
        <begin position="91"/>
        <end position="369"/>
    </location>
</feature>
<comment type="similarity">
    <text evidence="1">Belongs to the TfdA dioxygenase family.</text>
</comment>
<dbReference type="InterPro" id="IPR051323">
    <property type="entry name" value="AtsK-like"/>
</dbReference>
<dbReference type="GO" id="GO:0016706">
    <property type="term" value="F:2-oxoglutarate-dependent dioxygenase activity"/>
    <property type="evidence" value="ECO:0007669"/>
    <property type="project" value="TreeGrafter"/>
</dbReference>
<dbReference type="Proteomes" id="UP000827549">
    <property type="component" value="Chromosome 1"/>
</dbReference>
<evidence type="ECO:0000256" key="4">
    <source>
        <dbReference type="ARBA" id="ARBA00023002"/>
    </source>
</evidence>
<gene>
    <name evidence="8" type="primary">SPBC460.04c_6</name>
    <name evidence="8" type="ORF">LOC62_01G000614</name>
</gene>
<feature type="compositionally biased region" description="Basic and acidic residues" evidence="6">
    <location>
        <begin position="387"/>
        <end position="398"/>
    </location>
</feature>
<sequence>MATAVAHQPPAPAAKFHAGKVRHTTSPLDRAAAAEAAQDAAARAFAPPTTVPAYTPSTADLADLLAHSHVHTSPSLGTEFRAPSLAAATDGKPSLSIRDVLDDEARIKALARLVSERGVVFFRDAIITPKEQEVLVHRLGLAGGKPTSSGIHIHPYTLQGEEHGDGILKISSADQGSRALKRQDQASLLNRHKGNLEWHSDISFERVPSDYATLQVRKLPPNGGGDTVWASGYDAYERLSPATRAYLEGLTAYHDGSHFHDNISEHGQKLRDISRGAPENTGPELDAVHPVIRTNPTTGWKTLFVPRNFTRRINELTAAESDNLLEFLWDHVAANHDIQTRFRWEENNLAIWDNRSTYHARTWDTTELREGTRSVSLGERPFFDPQSKGRREALGLDK</sequence>
<dbReference type="EMBL" id="CP086714">
    <property type="protein sequence ID" value="WOO77013.1"/>
    <property type="molecule type" value="Genomic_DNA"/>
</dbReference>
<proteinExistence type="inferred from homology"/>
<evidence type="ECO:0000259" key="7">
    <source>
        <dbReference type="Pfam" id="PF02668"/>
    </source>
</evidence>
<keyword evidence="3 8" id="KW-0223">Dioxygenase</keyword>
<dbReference type="GO" id="GO:0046872">
    <property type="term" value="F:metal ion binding"/>
    <property type="evidence" value="ECO:0007669"/>
    <property type="project" value="UniProtKB-KW"/>
</dbReference>
<dbReference type="InterPro" id="IPR042098">
    <property type="entry name" value="TauD-like_sf"/>
</dbReference>
<evidence type="ECO:0000256" key="2">
    <source>
        <dbReference type="ARBA" id="ARBA00022723"/>
    </source>
</evidence>
<accession>A0AAF0XZI1</accession>
<reference evidence="8" key="1">
    <citation type="submission" date="2023-10" db="EMBL/GenBank/DDBJ databases">
        <authorList>
            <person name="Noh H."/>
        </authorList>
    </citation>
    <scope>NUCLEOTIDE SEQUENCE</scope>
    <source>
        <strain evidence="8">DUCC4014</strain>
    </source>
</reference>
<evidence type="ECO:0000256" key="5">
    <source>
        <dbReference type="ARBA" id="ARBA00023004"/>
    </source>
</evidence>
<dbReference type="PANTHER" id="PTHR30468:SF10">
    <property type="entry name" value="TAUD_TFDA-LIKE DOMAIN-CONTAINING PROTEIN"/>
    <property type="match status" value="1"/>
</dbReference>
<dbReference type="AlphaFoldDB" id="A0AAF0XZI1"/>
<dbReference type="GeneID" id="87803872"/>
<dbReference type="GO" id="GO:0005737">
    <property type="term" value="C:cytoplasm"/>
    <property type="evidence" value="ECO:0007669"/>
    <property type="project" value="TreeGrafter"/>
</dbReference>